<accession>A0A4R6EED5</accession>
<evidence type="ECO:0000313" key="1">
    <source>
        <dbReference type="EMBL" id="TDN56590.1"/>
    </source>
</evidence>
<dbReference type="Proteomes" id="UP000295530">
    <property type="component" value="Unassembled WGS sequence"/>
</dbReference>
<protein>
    <submittedName>
        <fullName evidence="1">His-Xaa-Ser system protein HxsD</fullName>
    </submittedName>
</protein>
<organism evidence="1 2">
    <name type="scientific">Scandinavium goeteborgense</name>
    <dbReference type="NCBI Taxonomy" id="1851514"/>
    <lineage>
        <taxon>Bacteria</taxon>
        <taxon>Pseudomonadati</taxon>
        <taxon>Pseudomonadota</taxon>
        <taxon>Gammaproteobacteria</taxon>
        <taxon>Enterobacterales</taxon>
        <taxon>Enterobacteriaceae</taxon>
        <taxon>Scandinavium</taxon>
    </lineage>
</organism>
<reference evidence="1 2" key="1">
    <citation type="submission" date="2019-03" db="EMBL/GenBank/DDBJ databases">
        <title>Genomic analyses of the natural microbiome of Caenorhabditis elegans.</title>
        <authorList>
            <person name="Samuel B."/>
        </authorList>
    </citation>
    <scope>NUCLEOTIDE SEQUENCE [LARGE SCALE GENOMIC DNA]</scope>
    <source>
        <strain evidence="1 2">BIGb0156</strain>
    </source>
</reference>
<comment type="caution">
    <text evidence="1">The sequence shown here is derived from an EMBL/GenBank/DDBJ whole genome shotgun (WGS) entry which is preliminary data.</text>
</comment>
<dbReference type="EMBL" id="SNVX01000010">
    <property type="protein sequence ID" value="TDN56590.1"/>
    <property type="molecule type" value="Genomic_DNA"/>
</dbReference>
<dbReference type="NCBIfam" id="TIGR03976">
    <property type="entry name" value="chp_LLNDYxLRE"/>
    <property type="match status" value="1"/>
</dbReference>
<evidence type="ECO:0000313" key="2">
    <source>
        <dbReference type="Proteomes" id="UP000295530"/>
    </source>
</evidence>
<keyword evidence="2" id="KW-1185">Reference proteome</keyword>
<name>A0A4R6EED5_SCAGO</name>
<sequence>MMDTVVHGVNALGEFFLLSLDKNIYSKEAIMKTCYAFTDDYFIHAIKVSDERVGVFFYNKSEDRDVQDINMAVRRFLQTLQENEMRQIILQETKTLHEEIVRKAFSPATWLIEGEEQRDPLNILTSAV</sequence>
<proteinExistence type="predicted"/>
<dbReference type="InterPro" id="IPR023974">
    <property type="entry name" value="HxsD"/>
</dbReference>
<gene>
    <name evidence="1" type="ORF">EC847_11095</name>
</gene>
<dbReference type="OrthoDB" id="6626317at2"/>
<dbReference type="AlphaFoldDB" id="A0A4R6EED5"/>